<evidence type="ECO:0000256" key="6">
    <source>
        <dbReference type="ARBA" id="ARBA00022776"/>
    </source>
</evidence>
<dbReference type="GO" id="GO:0005680">
    <property type="term" value="C:anaphase-promoting complex"/>
    <property type="evidence" value="ECO:0007669"/>
    <property type="project" value="InterPro"/>
</dbReference>
<dbReference type="GO" id="GO:0051301">
    <property type="term" value="P:cell division"/>
    <property type="evidence" value="ECO:0007669"/>
    <property type="project" value="UniProtKB-KW"/>
</dbReference>
<protein>
    <recommendedName>
        <fullName evidence="4">Anaphase-promoting complex subunit 13</fullName>
    </recommendedName>
    <alternativeName>
        <fullName evidence="10">Cyclosome subunit 13</fullName>
    </alternativeName>
</protein>
<keyword evidence="12" id="KW-1185">Reference proteome</keyword>
<comment type="subcellular location">
    <subcellularLocation>
        <location evidence="1">Nucleus</location>
    </subcellularLocation>
</comment>
<dbReference type="PANTHER" id="PTHR28672:SF1">
    <property type="entry name" value="ANAPHASE-PROMOTING COMPLEX SUBUNIT 13"/>
    <property type="match status" value="1"/>
</dbReference>
<evidence type="ECO:0000256" key="3">
    <source>
        <dbReference type="ARBA" id="ARBA00006940"/>
    </source>
</evidence>
<dbReference type="PANTHER" id="PTHR28672">
    <property type="entry name" value="ANAPHASE-PROMOTING COMPLEX SUBUNIT 13"/>
    <property type="match status" value="1"/>
</dbReference>
<evidence type="ECO:0000256" key="4">
    <source>
        <dbReference type="ARBA" id="ARBA00013935"/>
    </source>
</evidence>
<dbReference type="OrthoDB" id="25675at2759"/>
<dbReference type="GO" id="GO:0070979">
    <property type="term" value="P:protein K11-linked ubiquitination"/>
    <property type="evidence" value="ECO:0007669"/>
    <property type="project" value="TreeGrafter"/>
</dbReference>
<evidence type="ECO:0000256" key="5">
    <source>
        <dbReference type="ARBA" id="ARBA00022618"/>
    </source>
</evidence>
<keyword evidence="8" id="KW-0539">Nucleus</keyword>
<dbReference type="RefSeq" id="XP_011641754.1">
    <property type="nucleotide sequence ID" value="XM_011643452.1"/>
</dbReference>
<evidence type="ECO:0000256" key="9">
    <source>
        <dbReference type="ARBA" id="ARBA00023306"/>
    </source>
</evidence>
<keyword evidence="5" id="KW-0132">Cell division</keyword>
<evidence type="ECO:0000256" key="11">
    <source>
        <dbReference type="ARBA" id="ARBA00045696"/>
    </source>
</evidence>
<dbReference type="RefSeq" id="XP_025074844.1">
    <property type="nucleotide sequence ID" value="XM_025219059.1"/>
</dbReference>
<keyword evidence="7" id="KW-0833">Ubl conjugation pathway</keyword>
<evidence type="ECO:0000256" key="2">
    <source>
        <dbReference type="ARBA" id="ARBA00004906"/>
    </source>
</evidence>
<dbReference type="GeneID" id="105430098"/>
<evidence type="ECO:0000313" key="14">
    <source>
        <dbReference type="RefSeq" id="XP_011641755.1"/>
    </source>
</evidence>
<name>A0A6I9WGB5_9HYME</name>
<dbReference type="Proteomes" id="UP000504615">
    <property type="component" value="Unplaced"/>
</dbReference>
<gene>
    <name evidence="13 14 15" type="primary">LOC105430098</name>
</gene>
<comment type="pathway">
    <text evidence="2">Protein modification; protein ubiquitination.</text>
</comment>
<dbReference type="AlphaFoldDB" id="A0A6I9WGB5"/>
<evidence type="ECO:0000256" key="1">
    <source>
        <dbReference type="ARBA" id="ARBA00004123"/>
    </source>
</evidence>
<evidence type="ECO:0000313" key="15">
    <source>
        <dbReference type="RefSeq" id="XP_025074844.1"/>
    </source>
</evidence>
<evidence type="ECO:0000256" key="10">
    <source>
        <dbReference type="ARBA" id="ARBA00031338"/>
    </source>
</evidence>
<evidence type="ECO:0000256" key="8">
    <source>
        <dbReference type="ARBA" id="ARBA00023242"/>
    </source>
</evidence>
<accession>A0A6I9WGB5</accession>
<organism evidence="12 14">
    <name type="scientific">Pogonomyrmex barbatus</name>
    <name type="common">red harvester ant</name>
    <dbReference type="NCBI Taxonomy" id="144034"/>
    <lineage>
        <taxon>Eukaryota</taxon>
        <taxon>Metazoa</taxon>
        <taxon>Ecdysozoa</taxon>
        <taxon>Arthropoda</taxon>
        <taxon>Hexapoda</taxon>
        <taxon>Insecta</taxon>
        <taxon>Pterygota</taxon>
        <taxon>Neoptera</taxon>
        <taxon>Endopterygota</taxon>
        <taxon>Hymenoptera</taxon>
        <taxon>Apocrita</taxon>
        <taxon>Aculeata</taxon>
        <taxon>Formicoidea</taxon>
        <taxon>Formicidae</taxon>
        <taxon>Myrmicinae</taxon>
        <taxon>Pogonomyrmex</taxon>
    </lineage>
</organism>
<dbReference type="InterPro" id="IPR008401">
    <property type="entry name" value="Apc13"/>
</dbReference>
<dbReference type="KEGG" id="pbar:105430098"/>
<keyword evidence="6" id="KW-0498">Mitosis</keyword>
<dbReference type="RefSeq" id="XP_011641755.1">
    <property type="nucleotide sequence ID" value="XM_011643453.1"/>
</dbReference>
<dbReference type="Pfam" id="PF05839">
    <property type="entry name" value="Apc13p"/>
    <property type="match status" value="1"/>
</dbReference>
<comment type="similarity">
    <text evidence="3">Belongs to the APC13 family.</text>
</comment>
<evidence type="ECO:0000256" key="7">
    <source>
        <dbReference type="ARBA" id="ARBA00022786"/>
    </source>
</evidence>
<evidence type="ECO:0000313" key="13">
    <source>
        <dbReference type="RefSeq" id="XP_011641754.1"/>
    </source>
</evidence>
<proteinExistence type="inferred from homology"/>
<evidence type="ECO:0000313" key="12">
    <source>
        <dbReference type="Proteomes" id="UP000504615"/>
    </source>
</evidence>
<comment type="function">
    <text evidence="11">Component of the anaphase promoting complex/cyclosome (APC/C), a cell cycle-regulated E3 ubiquitin ligase that controls progression through mitosis and the G1 phase of the cell cycle. The APC/C complex acts by mediating ubiquitination and subsequent degradation of target proteins: it mainly mediates the formation of 'Lys-11'-linked polyubiquitin chains and, to a lower extent, the formation of 'Lys-48'- and 'Lys-63'-linked polyubiquitin chains. The APC/C complex catalyzes assembly of branched 'Lys-11'-/'Lys-48'-linked branched ubiquitin chains on target proteins.</text>
</comment>
<keyword evidence="9" id="KW-0131">Cell cycle</keyword>
<sequence>MMFIAGRKQLSKNAIPRHFCTCPYEEANRRNQNSMKQREDHVYHLQSPEKKFKEVQVHKDSADRFDSSDLISLSVLPVVCGMDSQVCGDGRLIDVIDEGWRKERLPIDDISTPVAELPDPESDNGDSHMTLKELEQKWNNLALSSLSDNHLHSPTPLHN</sequence>
<reference evidence="13 14" key="1">
    <citation type="submission" date="2025-04" db="UniProtKB">
        <authorList>
            <consortium name="RefSeq"/>
        </authorList>
    </citation>
    <scope>IDENTIFICATION</scope>
</reference>